<feature type="transmembrane region" description="Helical" evidence="1">
    <location>
        <begin position="123"/>
        <end position="145"/>
    </location>
</feature>
<keyword evidence="1" id="KW-1133">Transmembrane helix</keyword>
<dbReference type="RefSeq" id="WP_092408554.1">
    <property type="nucleotide sequence ID" value="NZ_FOVF01000018.1"/>
</dbReference>
<dbReference type="EMBL" id="FOVF01000018">
    <property type="protein sequence ID" value="SFN39443.1"/>
    <property type="molecule type" value="Genomic_DNA"/>
</dbReference>
<evidence type="ECO:0000313" key="3">
    <source>
        <dbReference type="Proteomes" id="UP000198575"/>
    </source>
</evidence>
<feature type="transmembrane region" description="Helical" evidence="1">
    <location>
        <begin position="60"/>
        <end position="77"/>
    </location>
</feature>
<reference evidence="2 3" key="1">
    <citation type="submission" date="2016-10" db="EMBL/GenBank/DDBJ databases">
        <authorList>
            <person name="de Groot N.N."/>
        </authorList>
    </citation>
    <scope>NUCLEOTIDE SEQUENCE [LARGE SCALE GENOMIC DNA]</scope>
    <source>
        <strain evidence="2 3">CGMCC 1.7659</strain>
    </source>
</reference>
<dbReference type="OrthoDB" id="6023636at2"/>
<protein>
    <submittedName>
        <fullName evidence="2">Uncharacterized protein</fullName>
    </submittedName>
</protein>
<dbReference type="Pfam" id="PF20327">
    <property type="entry name" value="DUF6622"/>
    <property type="match status" value="1"/>
</dbReference>
<organism evidence="2 3">
    <name type="scientific">Dokdonella immobilis</name>
    <dbReference type="NCBI Taxonomy" id="578942"/>
    <lineage>
        <taxon>Bacteria</taxon>
        <taxon>Pseudomonadati</taxon>
        <taxon>Pseudomonadota</taxon>
        <taxon>Gammaproteobacteria</taxon>
        <taxon>Lysobacterales</taxon>
        <taxon>Rhodanobacteraceae</taxon>
        <taxon>Dokdonella</taxon>
    </lineage>
</organism>
<dbReference type="InterPro" id="IPR046730">
    <property type="entry name" value="DUF6622"/>
</dbReference>
<accession>A0A1I4YNS6</accession>
<feature type="transmembrane region" description="Helical" evidence="1">
    <location>
        <begin position="37"/>
        <end position="54"/>
    </location>
</feature>
<proteinExistence type="predicted"/>
<evidence type="ECO:0000313" key="2">
    <source>
        <dbReference type="EMBL" id="SFN39443.1"/>
    </source>
</evidence>
<keyword evidence="1" id="KW-0472">Membrane</keyword>
<sequence>MIRAILAGTPIAVYLLFAWLVWNGLSRLHARRVPMTRVVIVPLLFIAWGSAGLAGRDVGVVGPCLLAIGLASGLAVGTRVQIEPGQRCVLRPASVLPLLRNVSIFLAHYALHVAAAIEPQRQATLMRTDAAVSALCAGFFIGWLIRFGRAWRRATQANRVLAPPVQALLHPPMR</sequence>
<keyword evidence="3" id="KW-1185">Reference proteome</keyword>
<keyword evidence="1" id="KW-0812">Transmembrane</keyword>
<dbReference type="Proteomes" id="UP000198575">
    <property type="component" value="Unassembled WGS sequence"/>
</dbReference>
<dbReference type="STRING" id="578942.SAMN05216289_11880"/>
<feature type="transmembrane region" description="Helical" evidence="1">
    <location>
        <begin position="98"/>
        <end position="117"/>
    </location>
</feature>
<dbReference type="AlphaFoldDB" id="A0A1I4YNS6"/>
<feature type="transmembrane region" description="Helical" evidence="1">
    <location>
        <begin position="6"/>
        <end position="25"/>
    </location>
</feature>
<evidence type="ECO:0000256" key="1">
    <source>
        <dbReference type="SAM" id="Phobius"/>
    </source>
</evidence>
<name>A0A1I4YNS6_9GAMM</name>
<gene>
    <name evidence="2" type="ORF">SAMN05216289_11880</name>
</gene>